<sequence>MRALAAHQSQWQRRMLQDSSPRKLLKRLGRFLPPPGVVLLPNTVAPLVGATHPKQRQIKGAYRTATAPQAVFLRKTLTGILVVLAASIISHRPDDGPLNRR</sequence>
<reference evidence="1 2" key="1">
    <citation type="journal article" date="2014" name="Nat. Commun.">
        <title>Molecular traces of alternative social organization in a termite genome.</title>
        <authorList>
            <person name="Terrapon N."/>
            <person name="Li C."/>
            <person name="Robertson H.M."/>
            <person name="Ji L."/>
            <person name="Meng X."/>
            <person name="Booth W."/>
            <person name="Chen Z."/>
            <person name="Childers C.P."/>
            <person name="Glastad K.M."/>
            <person name="Gokhale K."/>
            <person name="Gowin J."/>
            <person name="Gronenberg W."/>
            <person name="Hermansen R.A."/>
            <person name="Hu H."/>
            <person name="Hunt B.G."/>
            <person name="Huylmans A.K."/>
            <person name="Khalil S.M."/>
            <person name="Mitchell R.D."/>
            <person name="Munoz-Torres M.C."/>
            <person name="Mustard J.A."/>
            <person name="Pan H."/>
            <person name="Reese J.T."/>
            <person name="Scharf M.E."/>
            <person name="Sun F."/>
            <person name="Vogel H."/>
            <person name="Xiao J."/>
            <person name="Yang W."/>
            <person name="Yang Z."/>
            <person name="Yang Z."/>
            <person name="Zhou J."/>
            <person name="Zhu J."/>
            <person name="Brent C.S."/>
            <person name="Elsik C.G."/>
            <person name="Goodisman M.A."/>
            <person name="Liberles D.A."/>
            <person name="Roe R.M."/>
            <person name="Vargo E.L."/>
            <person name="Vilcinskas A."/>
            <person name="Wang J."/>
            <person name="Bornberg-Bauer E."/>
            <person name="Korb J."/>
            <person name="Zhang G."/>
            <person name="Liebig J."/>
        </authorList>
    </citation>
    <scope>NUCLEOTIDE SEQUENCE [LARGE SCALE GENOMIC DNA]</scope>
    <source>
        <tissue evidence="1">Whole organism</tissue>
    </source>
</reference>
<keyword evidence="2" id="KW-1185">Reference proteome</keyword>
<evidence type="ECO:0000313" key="1">
    <source>
        <dbReference type="EMBL" id="KDR08451.1"/>
    </source>
</evidence>
<proteinExistence type="predicted"/>
<name>A0A067QI71_ZOONE</name>
<accession>A0A067QI71</accession>
<protein>
    <submittedName>
        <fullName evidence="1">Uncharacterized protein</fullName>
    </submittedName>
</protein>
<dbReference type="InParanoid" id="A0A067QI71"/>
<evidence type="ECO:0000313" key="2">
    <source>
        <dbReference type="Proteomes" id="UP000027135"/>
    </source>
</evidence>
<organism evidence="1 2">
    <name type="scientific">Zootermopsis nevadensis</name>
    <name type="common">Dampwood termite</name>
    <dbReference type="NCBI Taxonomy" id="136037"/>
    <lineage>
        <taxon>Eukaryota</taxon>
        <taxon>Metazoa</taxon>
        <taxon>Ecdysozoa</taxon>
        <taxon>Arthropoda</taxon>
        <taxon>Hexapoda</taxon>
        <taxon>Insecta</taxon>
        <taxon>Pterygota</taxon>
        <taxon>Neoptera</taxon>
        <taxon>Polyneoptera</taxon>
        <taxon>Dictyoptera</taxon>
        <taxon>Blattodea</taxon>
        <taxon>Blattoidea</taxon>
        <taxon>Termitoidae</taxon>
        <taxon>Termopsidae</taxon>
        <taxon>Zootermopsis</taxon>
    </lineage>
</organism>
<dbReference type="AlphaFoldDB" id="A0A067QI71"/>
<dbReference type="EMBL" id="KK853327">
    <property type="protein sequence ID" value="KDR08451.1"/>
    <property type="molecule type" value="Genomic_DNA"/>
</dbReference>
<gene>
    <name evidence="1" type="ORF">L798_01204</name>
</gene>
<dbReference type="Proteomes" id="UP000027135">
    <property type="component" value="Unassembled WGS sequence"/>
</dbReference>